<dbReference type="Proteomes" id="UP001190700">
    <property type="component" value="Unassembled WGS sequence"/>
</dbReference>
<evidence type="ECO:0000313" key="2">
    <source>
        <dbReference type="EMBL" id="KAK3288402.1"/>
    </source>
</evidence>
<organism evidence="2 3">
    <name type="scientific">Cymbomonas tetramitiformis</name>
    <dbReference type="NCBI Taxonomy" id="36881"/>
    <lineage>
        <taxon>Eukaryota</taxon>
        <taxon>Viridiplantae</taxon>
        <taxon>Chlorophyta</taxon>
        <taxon>Pyramimonadophyceae</taxon>
        <taxon>Pyramimonadales</taxon>
        <taxon>Pyramimonadaceae</taxon>
        <taxon>Cymbomonas</taxon>
    </lineage>
</organism>
<protein>
    <submittedName>
        <fullName evidence="2">Uncharacterized protein</fullName>
    </submittedName>
</protein>
<feature type="region of interest" description="Disordered" evidence="1">
    <location>
        <begin position="130"/>
        <end position="207"/>
    </location>
</feature>
<comment type="caution">
    <text evidence="2">The sequence shown here is derived from an EMBL/GenBank/DDBJ whole genome shotgun (WGS) entry which is preliminary data.</text>
</comment>
<dbReference type="AlphaFoldDB" id="A0AAE0H1X0"/>
<evidence type="ECO:0000313" key="3">
    <source>
        <dbReference type="Proteomes" id="UP001190700"/>
    </source>
</evidence>
<feature type="compositionally biased region" description="Polar residues" evidence="1">
    <location>
        <begin position="141"/>
        <end position="150"/>
    </location>
</feature>
<dbReference type="EMBL" id="LGRX02000499">
    <property type="protein sequence ID" value="KAK3288402.1"/>
    <property type="molecule type" value="Genomic_DNA"/>
</dbReference>
<feature type="compositionally biased region" description="Basic and acidic residues" evidence="1">
    <location>
        <begin position="251"/>
        <end position="277"/>
    </location>
</feature>
<evidence type="ECO:0000256" key="1">
    <source>
        <dbReference type="SAM" id="MobiDB-lite"/>
    </source>
</evidence>
<keyword evidence="3" id="KW-1185">Reference proteome</keyword>
<gene>
    <name evidence="2" type="ORF">CYMTET_4122</name>
</gene>
<feature type="compositionally biased region" description="Pro residues" evidence="1">
    <location>
        <begin position="87"/>
        <end position="97"/>
    </location>
</feature>
<feature type="region of interest" description="Disordered" evidence="1">
    <location>
        <begin position="83"/>
        <end position="110"/>
    </location>
</feature>
<sequence>MGYVPPVRLRDLAKANPRSVKDPLVKHRMIGHHLPVGMDRSKKEADDMFGVNLVELAPLELEWHKTPEKGVVNKTCGHLKEQQSALPPLPSLPPLPPKAEKPASPSPKKSTLSLIVVEDDPGVAHNLASAWQTPEARSASAGESSLNGSLKRSAKEGKRKKHRSVLPELKMKPELLLSPDGNSSTCQKPMESGPNPIARGEDLGSEREERKHLRALEHDQIARIESQQARIERLQQERYDAAVARVEARESFLASRKREEGSWQVERQVERQEDLNRSQRPNRLPKL</sequence>
<reference evidence="2 3" key="1">
    <citation type="journal article" date="2015" name="Genome Biol. Evol.">
        <title>Comparative Genomics of a Bacterivorous Green Alga Reveals Evolutionary Causalities and Consequences of Phago-Mixotrophic Mode of Nutrition.</title>
        <authorList>
            <person name="Burns J.A."/>
            <person name="Paasch A."/>
            <person name="Narechania A."/>
            <person name="Kim E."/>
        </authorList>
    </citation>
    <scope>NUCLEOTIDE SEQUENCE [LARGE SCALE GENOMIC DNA]</scope>
    <source>
        <strain evidence="2 3">PLY_AMNH</strain>
    </source>
</reference>
<name>A0AAE0H1X0_9CHLO</name>
<accession>A0AAE0H1X0</accession>
<proteinExistence type="predicted"/>
<feature type="region of interest" description="Disordered" evidence="1">
    <location>
        <begin position="251"/>
        <end position="287"/>
    </location>
</feature>